<organism evidence="2 3">
    <name type="scientific">Acacia crassicarpa</name>
    <name type="common">northern wattle</name>
    <dbReference type="NCBI Taxonomy" id="499986"/>
    <lineage>
        <taxon>Eukaryota</taxon>
        <taxon>Viridiplantae</taxon>
        <taxon>Streptophyta</taxon>
        <taxon>Embryophyta</taxon>
        <taxon>Tracheophyta</taxon>
        <taxon>Spermatophyta</taxon>
        <taxon>Magnoliopsida</taxon>
        <taxon>eudicotyledons</taxon>
        <taxon>Gunneridae</taxon>
        <taxon>Pentapetalae</taxon>
        <taxon>rosids</taxon>
        <taxon>fabids</taxon>
        <taxon>Fabales</taxon>
        <taxon>Fabaceae</taxon>
        <taxon>Caesalpinioideae</taxon>
        <taxon>mimosoid clade</taxon>
        <taxon>Acacieae</taxon>
        <taxon>Acacia</taxon>
    </lineage>
</organism>
<dbReference type="Proteomes" id="UP001293593">
    <property type="component" value="Unassembled WGS sequence"/>
</dbReference>
<gene>
    <name evidence="2" type="ORF">QN277_020329</name>
</gene>
<comment type="caution">
    <text evidence="2">The sequence shown here is derived from an EMBL/GenBank/DDBJ whole genome shotgun (WGS) entry which is preliminary data.</text>
</comment>
<protein>
    <recommendedName>
        <fullName evidence="4">CLAVATA3/ESR (CLE)-related protein</fullName>
    </recommendedName>
</protein>
<dbReference type="EMBL" id="JAWXYG010000005">
    <property type="protein sequence ID" value="KAK4271672.1"/>
    <property type="molecule type" value="Genomic_DNA"/>
</dbReference>
<evidence type="ECO:0000256" key="1">
    <source>
        <dbReference type="SAM" id="SignalP"/>
    </source>
</evidence>
<evidence type="ECO:0000313" key="3">
    <source>
        <dbReference type="Proteomes" id="UP001293593"/>
    </source>
</evidence>
<evidence type="ECO:0000313" key="2">
    <source>
        <dbReference type="EMBL" id="KAK4271672.1"/>
    </source>
</evidence>
<keyword evidence="3" id="KW-1185">Reference proteome</keyword>
<feature type="signal peptide" evidence="1">
    <location>
        <begin position="1"/>
        <end position="32"/>
    </location>
</feature>
<dbReference type="AlphaFoldDB" id="A0AAE1MKY0"/>
<keyword evidence="1" id="KW-0732">Signal</keyword>
<sequence length="77" mass="8754">MGMMLKINMGSWMRRLLECITLVLFLVVGSETRPLNHPTTMVMSNMVPRSYVIAEDGEPPYDRVHRLSPGGPDPHHH</sequence>
<accession>A0AAE1MKY0</accession>
<evidence type="ECO:0008006" key="4">
    <source>
        <dbReference type="Google" id="ProtNLM"/>
    </source>
</evidence>
<name>A0AAE1MKY0_9FABA</name>
<proteinExistence type="predicted"/>
<reference evidence="2" key="1">
    <citation type="submission" date="2023-10" db="EMBL/GenBank/DDBJ databases">
        <title>Chromosome-level genome of the transformable northern wattle, Acacia crassicarpa.</title>
        <authorList>
            <person name="Massaro I."/>
            <person name="Sinha N.R."/>
            <person name="Poethig S."/>
            <person name="Leichty A.R."/>
        </authorList>
    </citation>
    <scope>NUCLEOTIDE SEQUENCE</scope>
    <source>
        <strain evidence="2">Acra3RX</strain>
        <tissue evidence="2">Leaf</tissue>
    </source>
</reference>
<feature type="chain" id="PRO_5042109700" description="CLAVATA3/ESR (CLE)-related protein" evidence="1">
    <location>
        <begin position="33"/>
        <end position="77"/>
    </location>
</feature>